<sequence length="452" mass="50636">MKKQRVVIIGAGLSGLAAAAFLSKAGFQTKIFERTAYIGGRCRSVLYGNSEFGKYPFDVGPIFSGLNVVKLIKERLKEEIAFKIAPVKIHIFCKGKCPITIPPTFSELRKTGLSIFETISLSYRLWRQKQFDAYSYMSSHHDIACFLTKNQFMRNIFNMRAALFHGCLPDDMPGYTFNPKGYGRPFYPLGGMQNIPDTLLNIIKKYDGQIYTTAPVGKILIKNNKAFGVSVHGESVRADFIISSVSIVQTVLKLCKDTKFNSIFLNQIKSYKQGLQASMVFMIVDKAKINVEDGNVLYVYLPPYDLNKTMHQLFKGIYPDEPPFGVFLTRGNKAFRPATLLFYTPKGETNKQRLIQEAERLVEKAALFIPKFTSSILWKKTVTSLDYPHEIGFKSCVLPVAESKGYKKMPFKLPVKNLFNVGSSVLPAGGGTVQAVKSGLECAEFICSLSRE</sequence>
<dbReference type="Proteomes" id="UP000070560">
    <property type="component" value="Chromosome"/>
</dbReference>
<dbReference type="KEGG" id="daw:HS1_001373"/>
<evidence type="ECO:0000256" key="1">
    <source>
        <dbReference type="ARBA" id="ARBA00006046"/>
    </source>
</evidence>
<dbReference type="RefSeq" id="WP_066062786.1">
    <property type="nucleotide sequence ID" value="NZ_CP013015.1"/>
</dbReference>
<dbReference type="PANTHER" id="PTHR43734">
    <property type="entry name" value="PHYTOENE DESATURASE"/>
    <property type="match status" value="1"/>
</dbReference>
<reference evidence="3 4" key="1">
    <citation type="submission" date="2015-10" db="EMBL/GenBank/DDBJ databases">
        <title>Candidatus Desulfofervidus auxilii, a hydrogenotrophic sulfate-reducing bacterium involved in the thermophilic anaerobic oxidation of methane.</title>
        <authorList>
            <person name="Krukenberg V."/>
            <person name="Richter M."/>
            <person name="Wegener G."/>
        </authorList>
    </citation>
    <scope>NUCLEOTIDE SEQUENCE [LARGE SCALE GENOMIC DNA]</scope>
    <source>
        <strain evidence="3 4">HS1</strain>
    </source>
</reference>
<dbReference type="AlphaFoldDB" id="A0A7U4TIB1"/>
<gene>
    <name evidence="3" type="ORF">HS1_001373</name>
</gene>
<dbReference type="EMBL" id="CP013015">
    <property type="protein sequence ID" value="AMM41176.1"/>
    <property type="molecule type" value="Genomic_DNA"/>
</dbReference>
<feature type="chain" id="PRO_5031389173" evidence="2">
    <location>
        <begin position="20"/>
        <end position="452"/>
    </location>
</feature>
<protein>
    <submittedName>
        <fullName evidence="3">Phytoene desaturase</fullName>
    </submittedName>
</protein>
<keyword evidence="2" id="KW-0732">Signal</keyword>
<dbReference type="PRINTS" id="PR00419">
    <property type="entry name" value="ADXRDTASE"/>
</dbReference>
<dbReference type="PANTHER" id="PTHR43734:SF1">
    <property type="entry name" value="PHYTOENE DESATURASE"/>
    <property type="match status" value="1"/>
</dbReference>
<evidence type="ECO:0000313" key="4">
    <source>
        <dbReference type="Proteomes" id="UP000070560"/>
    </source>
</evidence>
<dbReference type="InterPro" id="IPR036188">
    <property type="entry name" value="FAD/NAD-bd_sf"/>
</dbReference>
<keyword evidence="4" id="KW-1185">Reference proteome</keyword>
<feature type="signal peptide" evidence="2">
    <location>
        <begin position="1"/>
        <end position="19"/>
    </location>
</feature>
<proteinExistence type="inferred from homology"/>
<evidence type="ECO:0000313" key="3">
    <source>
        <dbReference type="EMBL" id="AMM41176.1"/>
    </source>
</evidence>
<accession>A0A7U4TIB1</accession>
<organism evidence="3 4">
    <name type="scientific">Desulfofervidus auxilii</name>
    <dbReference type="NCBI Taxonomy" id="1621989"/>
    <lineage>
        <taxon>Bacteria</taxon>
        <taxon>Pseudomonadati</taxon>
        <taxon>Thermodesulfobacteriota</taxon>
        <taxon>Candidatus Desulfofervidia</taxon>
        <taxon>Candidatus Desulfofervidales</taxon>
        <taxon>Candidatus Desulfofervidaceae</taxon>
        <taxon>Candidatus Desulfofervidus</taxon>
    </lineage>
</organism>
<dbReference type="Gene3D" id="3.50.50.60">
    <property type="entry name" value="FAD/NAD(P)-binding domain"/>
    <property type="match status" value="2"/>
</dbReference>
<name>A0A7U4TIB1_DESA2</name>
<dbReference type="OrthoDB" id="9794630at2"/>
<dbReference type="SUPFAM" id="SSF51905">
    <property type="entry name" value="FAD/NAD(P)-binding domain"/>
    <property type="match status" value="1"/>
</dbReference>
<comment type="similarity">
    <text evidence="1">Belongs to the carotenoid/retinoid oxidoreductase family.</text>
</comment>
<evidence type="ECO:0000256" key="2">
    <source>
        <dbReference type="SAM" id="SignalP"/>
    </source>
</evidence>
<dbReference type="Pfam" id="PF13450">
    <property type="entry name" value="NAD_binding_8"/>
    <property type="match status" value="1"/>
</dbReference>